<dbReference type="Proteomes" id="UP000186400">
    <property type="component" value="Unassembled WGS sequence"/>
</dbReference>
<dbReference type="STRING" id="159291.SAMN05920897_10223"/>
<gene>
    <name evidence="1" type="ORF">SAMN05920897_10223</name>
</gene>
<dbReference type="RefSeq" id="WP_076487582.1">
    <property type="nucleotide sequence ID" value="NZ_FTMS01000002.1"/>
</dbReference>
<evidence type="ECO:0000313" key="1">
    <source>
        <dbReference type="EMBL" id="SIP96795.1"/>
    </source>
</evidence>
<sequence>MKSLLALWGSLFVLASCSPRIVGYAVVLWPEPGSAFSAGDILPVTETSRIQNTVTVQAAGEAHALDMNRITFFDEKEPAESFSEDFEPWKDTYARSLRTALPVRAMPDRTTTRLYRLRDGEVIKILSRTEEMSNEAGLLGYWYQALTESGITGWVFGRSIELISAGGRPLDASDDQDQLDRLVRDISSSVWRPVYFEDMMRSGQINLDLFSPRYGFFGDLDESSFRIVLPTYQKDFSYQEYQAAGLNAVRFEEEDLTLALRGNERLEVSFLLNDRQRRETFLLIDDDLQEIIQEERDRRRELLEEFLSRGSGLVSTAFGSMELDEGGSLRWEGYQRLVPDILPASFDGRATMEFSLFIAGNLRSRYDGALRLLMQNGLSSAFLYTLTDDGVRFVYIPESSIDDRGVIQTEPATPIVLFFRFYQE</sequence>
<accession>A0A1N6NXD6</accession>
<name>A0A1N6NXD6_9SPIO</name>
<reference evidence="1 2" key="1">
    <citation type="submission" date="2017-01" db="EMBL/GenBank/DDBJ databases">
        <authorList>
            <person name="Mah S.A."/>
            <person name="Swanson W.J."/>
            <person name="Moy G.W."/>
            <person name="Vacquier V.D."/>
        </authorList>
    </citation>
    <scope>NUCLEOTIDE SEQUENCE [LARGE SCALE GENOMIC DNA]</scope>
    <source>
        <strain evidence="1 2">ASpG1</strain>
    </source>
</reference>
<protein>
    <submittedName>
        <fullName evidence="1">Uncharacterized protein</fullName>
    </submittedName>
</protein>
<dbReference type="EMBL" id="FTMS01000002">
    <property type="protein sequence ID" value="SIP96795.1"/>
    <property type="molecule type" value="Genomic_DNA"/>
</dbReference>
<evidence type="ECO:0000313" key="2">
    <source>
        <dbReference type="Proteomes" id="UP000186400"/>
    </source>
</evidence>
<dbReference type="PROSITE" id="PS51257">
    <property type="entry name" value="PROKAR_LIPOPROTEIN"/>
    <property type="match status" value="1"/>
</dbReference>
<keyword evidence="2" id="KW-1185">Reference proteome</keyword>
<organism evidence="1 2">
    <name type="scientific">Alkalispirochaeta americana</name>
    <dbReference type="NCBI Taxonomy" id="159291"/>
    <lineage>
        <taxon>Bacteria</taxon>
        <taxon>Pseudomonadati</taxon>
        <taxon>Spirochaetota</taxon>
        <taxon>Spirochaetia</taxon>
        <taxon>Spirochaetales</taxon>
        <taxon>Spirochaetaceae</taxon>
        <taxon>Alkalispirochaeta</taxon>
    </lineage>
</organism>
<dbReference type="OrthoDB" id="350202at2"/>
<dbReference type="AlphaFoldDB" id="A0A1N6NXD6"/>
<proteinExistence type="predicted"/>